<keyword evidence="1" id="KW-0560">Oxidoreductase</keyword>
<dbReference type="Gene3D" id="3.40.50.720">
    <property type="entry name" value="NAD(P)-binding Rossmann-like Domain"/>
    <property type="match status" value="2"/>
</dbReference>
<protein>
    <recommendedName>
        <fullName evidence="3">NAD-dependent epimerase/dehydratase domain-containing protein</fullName>
    </recommendedName>
</protein>
<reference evidence="4" key="1">
    <citation type="journal article" date="2021" name="Nat. Commun.">
        <title>Genetic determinants of endophytism in the Arabidopsis root mycobiome.</title>
        <authorList>
            <person name="Mesny F."/>
            <person name="Miyauchi S."/>
            <person name="Thiergart T."/>
            <person name="Pickel B."/>
            <person name="Atanasova L."/>
            <person name="Karlsson M."/>
            <person name="Huettel B."/>
            <person name="Barry K.W."/>
            <person name="Haridas S."/>
            <person name="Chen C."/>
            <person name="Bauer D."/>
            <person name="Andreopoulos W."/>
            <person name="Pangilinan J."/>
            <person name="LaButti K."/>
            <person name="Riley R."/>
            <person name="Lipzen A."/>
            <person name="Clum A."/>
            <person name="Drula E."/>
            <person name="Henrissat B."/>
            <person name="Kohler A."/>
            <person name="Grigoriev I.V."/>
            <person name="Martin F.M."/>
            <person name="Hacquard S."/>
        </authorList>
    </citation>
    <scope>NUCLEOTIDE SEQUENCE</scope>
    <source>
        <strain evidence="4">FSSC 5 MPI-SDFR-AT-0091</strain>
    </source>
</reference>
<dbReference type="SUPFAM" id="SSF51735">
    <property type="entry name" value="NAD(P)-binding Rossmann-fold domains"/>
    <property type="match status" value="1"/>
</dbReference>
<comment type="similarity">
    <text evidence="2">Belongs to the NAD(P)-dependent epimerase/dehydratase family. Dihydroflavonol-4-reductase subfamily.</text>
</comment>
<gene>
    <name evidence="4" type="ORF">B0J15DRAFT_513042</name>
</gene>
<accession>A0A9P9HD51</accession>
<dbReference type="GO" id="GO:0016616">
    <property type="term" value="F:oxidoreductase activity, acting on the CH-OH group of donors, NAD or NADP as acceptor"/>
    <property type="evidence" value="ECO:0007669"/>
    <property type="project" value="TreeGrafter"/>
</dbReference>
<dbReference type="Proteomes" id="UP000736672">
    <property type="component" value="Unassembled WGS sequence"/>
</dbReference>
<comment type="caution">
    <text evidence="4">The sequence shown here is derived from an EMBL/GenBank/DDBJ whole genome shotgun (WGS) entry which is preliminary data.</text>
</comment>
<organism evidence="4 5">
    <name type="scientific">Fusarium solani</name>
    <name type="common">Filamentous fungus</name>
    <dbReference type="NCBI Taxonomy" id="169388"/>
    <lineage>
        <taxon>Eukaryota</taxon>
        <taxon>Fungi</taxon>
        <taxon>Dikarya</taxon>
        <taxon>Ascomycota</taxon>
        <taxon>Pezizomycotina</taxon>
        <taxon>Sordariomycetes</taxon>
        <taxon>Hypocreomycetidae</taxon>
        <taxon>Hypocreales</taxon>
        <taxon>Nectriaceae</taxon>
        <taxon>Fusarium</taxon>
        <taxon>Fusarium solani species complex</taxon>
    </lineage>
</organism>
<dbReference type="InterPro" id="IPR036291">
    <property type="entry name" value="NAD(P)-bd_dom_sf"/>
</dbReference>
<feature type="domain" description="NAD-dependent epimerase/dehydratase" evidence="3">
    <location>
        <begin position="15"/>
        <end position="232"/>
    </location>
</feature>
<dbReference type="AlphaFoldDB" id="A0A9P9HD51"/>
<dbReference type="InterPro" id="IPR050425">
    <property type="entry name" value="NAD(P)_dehydrat-like"/>
</dbReference>
<dbReference type="OrthoDB" id="2735536at2759"/>
<evidence type="ECO:0000256" key="2">
    <source>
        <dbReference type="ARBA" id="ARBA00023445"/>
    </source>
</evidence>
<dbReference type="PANTHER" id="PTHR10366:SF562">
    <property type="entry name" value="ALDEHYDE REDUCTASE II (AFU_ORTHOLOGUE AFUA_1G11360)"/>
    <property type="match status" value="1"/>
</dbReference>
<dbReference type="InterPro" id="IPR001509">
    <property type="entry name" value="Epimerase_deHydtase"/>
</dbReference>
<evidence type="ECO:0000256" key="1">
    <source>
        <dbReference type="ARBA" id="ARBA00023002"/>
    </source>
</evidence>
<evidence type="ECO:0000313" key="5">
    <source>
        <dbReference type="Proteomes" id="UP000736672"/>
    </source>
</evidence>
<evidence type="ECO:0000313" key="4">
    <source>
        <dbReference type="EMBL" id="KAH7254882.1"/>
    </source>
</evidence>
<dbReference type="Pfam" id="PF01370">
    <property type="entry name" value="Epimerase"/>
    <property type="match status" value="1"/>
</dbReference>
<evidence type="ECO:0000259" key="3">
    <source>
        <dbReference type="Pfam" id="PF01370"/>
    </source>
</evidence>
<keyword evidence="5" id="KW-1185">Reference proteome</keyword>
<dbReference type="PANTHER" id="PTHR10366">
    <property type="entry name" value="NAD DEPENDENT EPIMERASE/DEHYDRATASE"/>
    <property type="match status" value="1"/>
</dbReference>
<dbReference type="EMBL" id="JAGTJS010000010">
    <property type="protein sequence ID" value="KAH7254882.1"/>
    <property type="molecule type" value="Genomic_DNA"/>
</dbReference>
<name>A0A9P9HD51_FUSSL</name>
<sequence>MSELTDRAVPRDSIVLVTGANGFLGSHISDQFLHYGYRVRGTVRSLEKNAWLEKHFEEKYGAGCFELVKVADMAAEKAFHGVIKGKTALLPTLMNLVTKAAYDEPSVKRFIYTSSSASVYNPLDEPGKIVTQDTWNEEAIRQAWKEPPYEAERGIMVYAAGKTQAEKEIWRFHKEHRHERADLVVNTVNQGYTSTSGFIPLLCKGETMPMHPFFPRQYYVHVQDTARLHVAAAILPTVKDERIFAFAERFNWDRVLSLLREAQPTKTFRDDFSGGDDPHEIQGRDKAENLLRVLGRRGWTNLEESVADNIRDL</sequence>
<proteinExistence type="inferred from homology"/>